<keyword evidence="4" id="KW-1185">Reference proteome</keyword>
<feature type="transmembrane region" description="Helical" evidence="1">
    <location>
        <begin position="163"/>
        <end position="189"/>
    </location>
</feature>
<feature type="chain" id="PRO_5032415390" description="Amastin-like protein" evidence="2">
    <location>
        <begin position="20"/>
        <end position="201"/>
    </location>
</feature>
<feature type="signal peptide" evidence="2">
    <location>
        <begin position="1"/>
        <end position="19"/>
    </location>
</feature>
<keyword evidence="1" id="KW-0472">Membrane</keyword>
<dbReference type="KEGG" id="lenr:94172836"/>
<dbReference type="OrthoDB" id="259689at2759"/>
<comment type="caution">
    <text evidence="3">The sequence shown here is derived from an EMBL/GenBank/DDBJ whole genome shotgun (WGS) entry which is preliminary data.</text>
</comment>
<keyword evidence="1" id="KW-0812">Transmembrane</keyword>
<evidence type="ECO:0008006" key="5">
    <source>
        <dbReference type="Google" id="ProtNLM"/>
    </source>
</evidence>
<protein>
    <recommendedName>
        <fullName evidence="5">Amastin-like protein</fullName>
    </recommendedName>
</protein>
<sequence>MKCCRVFIFVLLMLCTACATCSNLFPQFRKVVDETTMQTSTVYLWYRESSMPIQESNSVAINRTYSFHLMCPQGQLFYTVAAAVSVAATALISSSMLFAACWIHARCNNGLAGAGAFMAFLSFAGFSAALSWIVYTYLTTLCPGEAGQILGAKEDGYALAEGFYLLCTATGGALLCFVISFTLCCSAVCCSNAVKNDDHCD</sequence>
<feature type="transmembrane region" description="Helical" evidence="1">
    <location>
        <begin position="76"/>
        <end position="99"/>
    </location>
</feature>
<dbReference type="Proteomes" id="UP000674179">
    <property type="component" value="Chromosome 16"/>
</dbReference>
<dbReference type="PANTHER" id="PTHR40741:SF1">
    <property type="entry name" value="AMASTIN"/>
    <property type="match status" value="1"/>
</dbReference>
<evidence type="ECO:0000313" key="4">
    <source>
        <dbReference type="Proteomes" id="UP000674179"/>
    </source>
</evidence>
<gene>
    <name evidence="3" type="ORF">CUR178_05640</name>
</gene>
<dbReference type="EMBL" id="JAFHKP010000016">
    <property type="protein sequence ID" value="KAG5482500.1"/>
    <property type="molecule type" value="Genomic_DNA"/>
</dbReference>
<feature type="transmembrane region" description="Helical" evidence="1">
    <location>
        <begin position="111"/>
        <end position="135"/>
    </location>
</feature>
<proteinExistence type="predicted"/>
<organism evidence="3 4">
    <name type="scientific">Leishmania enriettii</name>
    <dbReference type="NCBI Taxonomy" id="5663"/>
    <lineage>
        <taxon>Eukaryota</taxon>
        <taxon>Discoba</taxon>
        <taxon>Euglenozoa</taxon>
        <taxon>Kinetoplastea</taxon>
        <taxon>Metakinetoplastina</taxon>
        <taxon>Trypanosomatida</taxon>
        <taxon>Trypanosomatidae</taxon>
        <taxon>Leishmaniinae</taxon>
        <taxon>Leishmania</taxon>
    </lineage>
</organism>
<reference evidence="3 4" key="1">
    <citation type="submission" date="2021-02" db="EMBL/GenBank/DDBJ databases">
        <title>Leishmania (Mundinia) enrietti genome sequencing and assembly.</title>
        <authorList>
            <person name="Almutairi H."/>
            <person name="Gatherer D."/>
        </authorList>
    </citation>
    <scope>NUCLEOTIDE SEQUENCE [LARGE SCALE GENOMIC DNA]</scope>
    <source>
        <strain evidence="3">CUR178</strain>
    </source>
</reference>
<dbReference type="GeneID" id="94172836"/>
<keyword evidence="1" id="KW-1133">Transmembrane helix</keyword>
<dbReference type="RefSeq" id="XP_067694190.1">
    <property type="nucleotide sequence ID" value="XM_067837326.1"/>
</dbReference>
<dbReference type="PANTHER" id="PTHR40741">
    <property type="entry name" value="AMASTIN-RELATED"/>
    <property type="match status" value="1"/>
</dbReference>
<name>A0A836HT90_LEIEN</name>
<keyword evidence="2" id="KW-0732">Signal</keyword>
<evidence type="ECO:0000256" key="2">
    <source>
        <dbReference type="SAM" id="SignalP"/>
    </source>
</evidence>
<accession>A0A836HT90</accession>
<evidence type="ECO:0000313" key="3">
    <source>
        <dbReference type="EMBL" id="KAG5482500.1"/>
    </source>
</evidence>
<evidence type="ECO:0000256" key="1">
    <source>
        <dbReference type="SAM" id="Phobius"/>
    </source>
</evidence>
<dbReference type="AlphaFoldDB" id="A0A836HT90"/>